<keyword evidence="4" id="KW-0472">Membrane</keyword>
<evidence type="ECO:0000256" key="1">
    <source>
        <dbReference type="ARBA" id="ARBA00022630"/>
    </source>
</evidence>
<dbReference type="AlphaFoldDB" id="A0A6M8BF61"/>
<dbReference type="EMBL" id="CP053661">
    <property type="protein sequence ID" value="QKD81215.1"/>
    <property type="molecule type" value="Genomic_DNA"/>
</dbReference>
<feature type="region of interest" description="Disordered" evidence="3">
    <location>
        <begin position="322"/>
        <end position="352"/>
    </location>
</feature>
<dbReference type="InterPro" id="IPR003953">
    <property type="entry name" value="FAD-dep_OxRdtase_2_FAD-bd"/>
</dbReference>
<dbReference type="PRINTS" id="PR00469">
    <property type="entry name" value="PNDRDTASEII"/>
</dbReference>
<organism evidence="7 8">
    <name type="scientific">Thermoleptolyngbya sichuanensis A183</name>
    <dbReference type="NCBI Taxonomy" id="2737172"/>
    <lineage>
        <taxon>Bacteria</taxon>
        <taxon>Bacillati</taxon>
        <taxon>Cyanobacteriota</taxon>
        <taxon>Cyanophyceae</taxon>
        <taxon>Oculatellales</taxon>
        <taxon>Oculatellaceae</taxon>
        <taxon>Thermoleptolyngbya</taxon>
        <taxon>Thermoleptolyngbya sichuanensis</taxon>
    </lineage>
</organism>
<keyword evidence="8" id="KW-1185">Reference proteome</keyword>
<feature type="compositionally biased region" description="Basic and acidic residues" evidence="3">
    <location>
        <begin position="322"/>
        <end position="334"/>
    </location>
</feature>
<protein>
    <submittedName>
        <fullName evidence="7">NAD(P)/FAD-dependent oxidoreductase</fullName>
    </submittedName>
</protein>
<name>A0A6M8BF61_9CYAN</name>
<evidence type="ECO:0000256" key="4">
    <source>
        <dbReference type="SAM" id="Phobius"/>
    </source>
</evidence>
<keyword evidence="1" id="KW-0285">Flavoprotein</keyword>
<evidence type="ECO:0000259" key="6">
    <source>
        <dbReference type="Pfam" id="PF07992"/>
    </source>
</evidence>
<evidence type="ECO:0000313" key="7">
    <source>
        <dbReference type="EMBL" id="QKD81215.1"/>
    </source>
</evidence>
<gene>
    <name evidence="7" type="ORF">HPC62_02640</name>
</gene>
<dbReference type="InterPro" id="IPR050097">
    <property type="entry name" value="Ferredoxin-NADP_redctase_2"/>
</dbReference>
<keyword evidence="4" id="KW-0812">Transmembrane</keyword>
<dbReference type="Proteomes" id="UP000505210">
    <property type="component" value="Chromosome"/>
</dbReference>
<dbReference type="SUPFAM" id="SSF51905">
    <property type="entry name" value="FAD/NAD(P)-binding domain"/>
    <property type="match status" value="1"/>
</dbReference>
<dbReference type="PRINTS" id="PR00368">
    <property type="entry name" value="FADPNR"/>
</dbReference>
<evidence type="ECO:0000313" key="8">
    <source>
        <dbReference type="Proteomes" id="UP000505210"/>
    </source>
</evidence>
<dbReference type="Gene3D" id="3.50.50.60">
    <property type="entry name" value="FAD/NAD(P)-binding domain"/>
    <property type="match status" value="2"/>
</dbReference>
<sequence length="352" mass="39214">MKLSKKNLGDRLNHVYDVIIVGGGAGGLSAAIYLQRYRLSCLVVEKGRGRSFWMQDLRNYLGLPPDTPGRDLLQQGQDHALSLGADHLRGYVESVEDEGDTFAVKVKVGKADSVYPVFRSRYVIAASGIIDHLPHLENMQNVYDYAGYNLHVCMICDGYEMADKRCGLFVNSEGNINTAFVLNWFTPYITVFTQGLFEVSAEMRKKLRDHGYPLVELPIKRFLGHDHEMTGVELIDGSMVPLETGLVAMGSHYFNEYLQGLDLEWKGDNLVTDGMCRTSHPRIFALGDLKEGINQVAIAVADGALAATAIWREIRRASPPRRWEAHLDKSHSDSDSDILPPESFPQPIEAAS</sequence>
<dbReference type="KEGG" id="theu:HPC62_02640"/>
<dbReference type="RefSeq" id="WP_172353630.1">
    <property type="nucleotide sequence ID" value="NZ_CP053661.1"/>
</dbReference>
<dbReference type="InterPro" id="IPR023753">
    <property type="entry name" value="FAD/NAD-binding_dom"/>
</dbReference>
<keyword evidence="4" id="KW-1133">Transmembrane helix</keyword>
<feature type="transmembrane region" description="Helical" evidence="4">
    <location>
        <begin position="12"/>
        <end position="34"/>
    </location>
</feature>
<dbReference type="InterPro" id="IPR036188">
    <property type="entry name" value="FAD/NAD-bd_sf"/>
</dbReference>
<dbReference type="Pfam" id="PF07992">
    <property type="entry name" value="Pyr_redox_2"/>
    <property type="match status" value="1"/>
</dbReference>
<dbReference type="Pfam" id="PF00890">
    <property type="entry name" value="FAD_binding_2"/>
    <property type="match status" value="1"/>
</dbReference>
<accession>A0A6M8BF61</accession>
<evidence type="ECO:0000259" key="5">
    <source>
        <dbReference type="Pfam" id="PF00890"/>
    </source>
</evidence>
<evidence type="ECO:0000256" key="2">
    <source>
        <dbReference type="ARBA" id="ARBA00023002"/>
    </source>
</evidence>
<reference evidence="7 8" key="1">
    <citation type="submission" date="2020-05" db="EMBL/GenBank/DDBJ databases">
        <title>Complete genome sequence of of a novel Thermoleptolyngbya strain isolated from hot springs of Ganzi, Sichuan China.</title>
        <authorList>
            <person name="Tang J."/>
            <person name="Daroch M."/>
            <person name="Li L."/>
            <person name="Waleron K."/>
            <person name="Waleron M."/>
            <person name="Waleron M."/>
        </authorList>
    </citation>
    <scope>NUCLEOTIDE SEQUENCE [LARGE SCALE GENOMIC DNA]</scope>
    <source>
        <strain evidence="7 8">PKUAC-SCTA183</strain>
    </source>
</reference>
<feature type="domain" description="FAD-dependent oxidoreductase 2 FAD-binding" evidence="5">
    <location>
        <begin position="17"/>
        <end position="93"/>
    </location>
</feature>
<dbReference type="GO" id="GO:0016491">
    <property type="term" value="F:oxidoreductase activity"/>
    <property type="evidence" value="ECO:0007669"/>
    <property type="project" value="UniProtKB-KW"/>
</dbReference>
<keyword evidence="2" id="KW-0560">Oxidoreductase</keyword>
<feature type="domain" description="FAD/NAD(P)-binding" evidence="6">
    <location>
        <begin position="198"/>
        <end position="303"/>
    </location>
</feature>
<dbReference type="PANTHER" id="PTHR48105">
    <property type="entry name" value="THIOREDOXIN REDUCTASE 1-RELATED-RELATED"/>
    <property type="match status" value="1"/>
</dbReference>
<evidence type="ECO:0000256" key="3">
    <source>
        <dbReference type="SAM" id="MobiDB-lite"/>
    </source>
</evidence>
<proteinExistence type="predicted"/>